<protein>
    <recommendedName>
        <fullName evidence="7">Major facilitator superfamily (MFS) profile domain-containing protein</fullName>
    </recommendedName>
</protein>
<keyword evidence="3 6" id="KW-0812">Transmembrane</keyword>
<comment type="subcellular location">
    <subcellularLocation>
        <location evidence="1">Cell membrane</location>
        <topology evidence="1">Multi-pass membrane protein</topology>
    </subcellularLocation>
</comment>
<feature type="transmembrane region" description="Helical" evidence="6">
    <location>
        <begin position="21"/>
        <end position="44"/>
    </location>
</feature>
<gene>
    <name evidence="8" type="ORF">CM240_2808</name>
</gene>
<feature type="transmembrane region" description="Helical" evidence="6">
    <location>
        <begin position="146"/>
        <end position="168"/>
    </location>
</feature>
<feature type="transmembrane region" description="Helical" evidence="6">
    <location>
        <begin position="206"/>
        <end position="228"/>
    </location>
</feature>
<dbReference type="PRINTS" id="PR01036">
    <property type="entry name" value="TCRTETB"/>
</dbReference>
<evidence type="ECO:0000256" key="1">
    <source>
        <dbReference type="ARBA" id="ARBA00004651"/>
    </source>
</evidence>
<dbReference type="InterPro" id="IPR011701">
    <property type="entry name" value="MFS"/>
</dbReference>
<feature type="transmembrane region" description="Helical" evidence="6">
    <location>
        <begin position="343"/>
        <end position="361"/>
    </location>
</feature>
<evidence type="ECO:0000256" key="5">
    <source>
        <dbReference type="ARBA" id="ARBA00023136"/>
    </source>
</evidence>
<feature type="transmembrane region" description="Helical" evidence="6">
    <location>
        <begin position="112"/>
        <end position="134"/>
    </location>
</feature>
<dbReference type="eggNOG" id="COG0477">
    <property type="taxonomic scope" value="Bacteria"/>
</dbReference>
<dbReference type="PROSITE" id="PS50850">
    <property type="entry name" value="MFS"/>
    <property type="match status" value="1"/>
</dbReference>
<dbReference type="PATRIC" id="fig|1216932.3.peg.2770"/>
<keyword evidence="4 6" id="KW-1133">Transmembrane helix</keyword>
<keyword evidence="5 6" id="KW-0472">Membrane</keyword>
<accession>W6SJQ0</accession>
<name>W6SJQ0_9CLOT</name>
<dbReference type="Proteomes" id="UP000019426">
    <property type="component" value="Chromosome M2/40_rep2"/>
</dbReference>
<dbReference type="KEGG" id="clt:CM240_2808"/>
<evidence type="ECO:0000313" key="8">
    <source>
        <dbReference type="EMBL" id="CDM69925.1"/>
    </source>
</evidence>
<feature type="transmembrane region" description="Helical" evidence="6">
    <location>
        <begin position="367"/>
        <end position="386"/>
    </location>
</feature>
<feature type="transmembrane region" description="Helical" evidence="6">
    <location>
        <begin position="407"/>
        <end position="426"/>
    </location>
</feature>
<dbReference type="Pfam" id="PF07690">
    <property type="entry name" value="MFS_1"/>
    <property type="match status" value="1"/>
</dbReference>
<organism evidence="8 9">
    <name type="scientific">Clostridium bornimense</name>
    <dbReference type="NCBI Taxonomy" id="1216932"/>
    <lineage>
        <taxon>Bacteria</taxon>
        <taxon>Bacillati</taxon>
        <taxon>Bacillota</taxon>
        <taxon>Clostridia</taxon>
        <taxon>Eubacteriales</taxon>
        <taxon>Clostridiaceae</taxon>
        <taxon>Clostridium</taxon>
    </lineage>
</organism>
<dbReference type="SUPFAM" id="SSF103473">
    <property type="entry name" value="MFS general substrate transporter"/>
    <property type="match status" value="1"/>
</dbReference>
<keyword evidence="2" id="KW-0813">Transport</keyword>
<proteinExistence type="predicted"/>
<dbReference type="HOGENOM" id="CLU_000960_2_5_9"/>
<feature type="transmembrane region" description="Helical" evidence="6">
    <location>
        <begin position="174"/>
        <end position="194"/>
    </location>
</feature>
<dbReference type="Gene3D" id="1.20.1250.20">
    <property type="entry name" value="MFS general substrate transporter like domains"/>
    <property type="match status" value="2"/>
</dbReference>
<sequence length="468" mass="49781">MEKENNAVPTVAIPLSKTKKTLVTIGCICLMLSIAFFGLSLAVIQGPLLEKMNGMHYFSTLTIFASLGLAILTPIGGKLGDLFGRRNVIVIAGIVGIICGVGMGIVKTVVPFMILRLILGAAQGAFTAAPYILIREIYEPKDVPKRMGLLSSSIAVGGFAGSIIAGILTDAGLLKLGIVFPVIPLLIGVLLIGFNLPNKKREEKAIIDFPGVILLALFLSSLLLSLNYAPKIGWANPIIIIGFIVAIILGFLLVKVEKKAIEPVIPMNLFTNKRYRTLIIIGVIAYFYQEAMNMYAPLSVQKVMGQSATISGTLQFPRMVLIMILPVIVGAWVSKKAGNAKKAMVIATGLVAVSFLVMGFTTSNTPVIVYFVALALTGVAESFRAVSITPSAQAALDPSEWGIGTSLLTFMNSLSLLFAAAIDGIVFDVNKNNIQAGINGIFLLTAVISIIGVLVVIFGIKKEETNEN</sequence>
<dbReference type="InterPro" id="IPR036259">
    <property type="entry name" value="MFS_trans_sf"/>
</dbReference>
<dbReference type="PANTHER" id="PTHR23501">
    <property type="entry name" value="MAJOR FACILITATOR SUPERFAMILY"/>
    <property type="match status" value="1"/>
</dbReference>
<dbReference type="GO" id="GO:0005886">
    <property type="term" value="C:plasma membrane"/>
    <property type="evidence" value="ECO:0007669"/>
    <property type="project" value="UniProtKB-SubCell"/>
</dbReference>
<feature type="transmembrane region" description="Helical" evidence="6">
    <location>
        <begin position="88"/>
        <end position="106"/>
    </location>
</feature>
<dbReference type="OrthoDB" id="102502at2"/>
<feature type="transmembrane region" description="Helical" evidence="6">
    <location>
        <begin position="316"/>
        <end position="334"/>
    </location>
</feature>
<evidence type="ECO:0000256" key="4">
    <source>
        <dbReference type="ARBA" id="ARBA00022989"/>
    </source>
</evidence>
<evidence type="ECO:0000256" key="2">
    <source>
        <dbReference type="ARBA" id="ARBA00022448"/>
    </source>
</evidence>
<evidence type="ECO:0000256" key="6">
    <source>
        <dbReference type="SAM" id="Phobius"/>
    </source>
</evidence>
<evidence type="ECO:0000313" key="9">
    <source>
        <dbReference type="Proteomes" id="UP000019426"/>
    </source>
</evidence>
<reference evidence="8 9" key="1">
    <citation type="submission" date="2013-11" db="EMBL/GenBank/DDBJ databases">
        <title>Complete genome sequence of Clostridum sp. M2/40.</title>
        <authorList>
            <person name="Wibberg D."/>
            <person name="Puehler A."/>
            <person name="Schlueter A."/>
        </authorList>
    </citation>
    <scope>NUCLEOTIDE SEQUENCE [LARGE SCALE GENOMIC DNA]</scope>
    <source>
        <strain evidence="9">M2/40</strain>
    </source>
</reference>
<dbReference type="EMBL" id="HG917869">
    <property type="protein sequence ID" value="CDM69925.1"/>
    <property type="molecule type" value="Genomic_DNA"/>
</dbReference>
<feature type="transmembrane region" description="Helical" evidence="6">
    <location>
        <begin position="275"/>
        <end position="296"/>
    </location>
</feature>
<dbReference type="InterPro" id="IPR020846">
    <property type="entry name" value="MFS_dom"/>
</dbReference>
<keyword evidence="9" id="KW-1185">Reference proteome</keyword>
<evidence type="ECO:0000259" key="7">
    <source>
        <dbReference type="PROSITE" id="PS50850"/>
    </source>
</evidence>
<feature type="transmembrane region" description="Helical" evidence="6">
    <location>
        <begin position="438"/>
        <end position="460"/>
    </location>
</feature>
<feature type="domain" description="Major facilitator superfamily (MFS) profile" evidence="7">
    <location>
        <begin position="19"/>
        <end position="464"/>
    </location>
</feature>
<dbReference type="RefSeq" id="WP_044040111.1">
    <property type="nucleotide sequence ID" value="NZ_HG917869.1"/>
</dbReference>
<dbReference type="AlphaFoldDB" id="W6SJQ0"/>
<feature type="transmembrane region" description="Helical" evidence="6">
    <location>
        <begin position="56"/>
        <end position="76"/>
    </location>
</feature>
<dbReference type="STRING" id="1216932.CM240_2808"/>
<feature type="transmembrane region" description="Helical" evidence="6">
    <location>
        <begin position="234"/>
        <end position="254"/>
    </location>
</feature>
<evidence type="ECO:0000256" key="3">
    <source>
        <dbReference type="ARBA" id="ARBA00022692"/>
    </source>
</evidence>
<dbReference type="PANTHER" id="PTHR23501:SF191">
    <property type="entry name" value="VACUOLAR BASIC AMINO ACID TRANSPORTER 4"/>
    <property type="match status" value="1"/>
</dbReference>
<dbReference type="GO" id="GO:0022857">
    <property type="term" value="F:transmembrane transporter activity"/>
    <property type="evidence" value="ECO:0007669"/>
    <property type="project" value="InterPro"/>
</dbReference>